<keyword evidence="1" id="KW-0812">Transmembrane</keyword>
<evidence type="ECO:0000313" key="4">
    <source>
        <dbReference type="Proteomes" id="UP000007730"/>
    </source>
</evidence>
<dbReference type="Gene3D" id="1.10.101.10">
    <property type="entry name" value="PGBD-like superfamily/PGBD"/>
    <property type="match status" value="1"/>
</dbReference>
<evidence type="ECO:0000313" key="3">
    <source>
        <dbReference type="EMBL" id="AEI06153.1"/>
    </source>
</evidence>
<keyword evidence="4" id="KW-1185">Reference proteome</keyword>
<dbReference type="AlphaFoldDB" id="B6JG05"/>
<evidence type="ECO:0000259" key="2">
    <source>
        <dbReference type="Pfam" id="PF01471"/>
    </source>
</evidence>
<dbReference type="Pfam" id="PF01471">
    <property type="entry name" value="PG_binding_1"/>
    <property type="match status" value="1"/>
</dbReference>
<dbReference type="RefSeq" id="WP_012563767.1">
    <property type="nucleotide sequence ID" value="NC_011386.1"/>
</dbReference>
<gene>
    <name evidence="3" type="ordered locus">OCA5_c14370</name>
</gene>
<dbReference type="InterPro" id="IPR036366">
    <property type="entry name" value="PGBDSf"/>
</dbReference>
<feature type="domain" description="Peptidoglycan binding-like" evidence="2">
    <location>
        <begin position="148"/>
        <end position="194"/>
    </location>
</feature>
<name>B6JG05_AFIC5</name>
<sequence length="210" mass="22400">MDDDKPRRKSRARTVAKAVALDIEREQNFVMRVLLHSPKDTMACAVALCAMTAIVVNAMFLQSGHHPSPMFGTAYVAPQAASAPAPATVQPMPRPRPADIEAANVIDPKPMVAIPAAKPAAAPAAVRPPAPVPTHKDPLGDLISAGHRVIAVQRVLTDYGYGQLKANGIIGADTQAAIRKFEADRRHPQTGKISDWLLAEMAKLTGKTIQ</sequence>
<organism evidence="3 4">
    <name type="scientific">Afipia carboxidovorans (strain ATCC 49405 / DSM 1227 / KCTC 32145 / OM5)</name>
    <name type="common">Oligotropha carboxidovorans</name>
    <dbReference type="NCBI Taxonomy" id="504832"/>
    <lineage>
        <taxon>Bacteria</taxon>
        <taxon>Pseudomonadati</taxon>
        <taxon>Pseudomonadota</taxon>
        <taxon>Alphaproteobacteria</taxon>
        <taxon>Hyphomicrobiales</taxon>
        <taxon>Nitrobacteraceae</taxon>
        <taxon>Afipia</taxon>
    </lineage>
</organism>
<dbReference type="KEGG" id="ocg:OCA5_c14370"/>
<dbReference type="InterPro" id="IPR036365">
    <property type="entry name" value="PGBD-like_sf"/>
</dbReference>
<dbReference type="Proteomes" id="UP000007730">
    <property type="component" value="Chromosome"/>
</dbReference>
<dbReference type="InterPro" id="IPR002477">
    <property type="entry name" value="Peptidoglycan-bd-like"/>
</dbReference>
<keyword evidence="1" id="KW-1133">Transmembrane helix</keyword>
<dbReference type="KEGG" id="oca:OCAR_6629"/>
<dbReference type="eggNOG" id="COG3409">
    <property type="taxonomic scope" value="Bacteria"/>
</dbReference>
<protein>
    <recommendedName>
        <fullName evidence="2">Peptidoglycan binding-like domain-containing protein</fullName>
    </recommendedName>
</protein>
<dbReference type="STRING" id="504832.OCA5_c14370"/>
<feature type="transmembrane region" description="Helical" evidence="1">
    <location>
        <begin position="41"/>
        <end position="61"/>
    </location>
</feature>
<dbReference type="HOGENOM" id="CLU_1217934_0_0_5"/>
<dbReference type="SUPFAM" id="SSF47090">
    <property type="entry name" value="PGBD-like"/>
    <property type="match status" value="1"/>
</dbReference>
<dbReference type="OrthoDB" id="8018686at2"/>
<keyword evidence="1" id="KW-0472">Membrane</keyword>
<evidence type="ECO:0000256" key="1">
    <source>
        <dbReference type="SAM" id="Phobius"/>
    </source>
</evidence>
<reference evidence="3 4" key="1">
    <citation type="journal article" date="2011" name="J. Bacteriol.">
        <title>Complete genome sequences of the chemolithoautotrophic Oligotropha carboxidovorans strains OM4 and OM5.</title>
        <authorList>
            <person name="Volland S."/>
            <person name="Rachinger M."/>
            <person name="Strittmatter A."/>
            <person name="Daniel R."/>
            <person name="Gottschalk G."/>
            <person name="Meyer O."/>
        </authorList>
    </citation>
    <scope>NUCLEOTIDE SEQUENCE [LARGE SCALE GENOMIC DNA]</scope>
    <source>
        <strain evidence="4">ATCC 49405 / DSM 1227 / KCTC 32145 / OM5</strain>
    </source>
</reference>
<accession>B6JG05</accession>
<dbReference type="EMBL" id="CP002826">
    <property type="protein sequence ID" value="AEI06153.1"/>
    <property type="molecule type" value="Genomic_DNA"/>
</dbReference>
<dbReference type="PATRIC" id="fig|504832.7.peg.1528"/>
<proteinExistence type="predicted"/>